<dbReference type="InterPro" id="IPR019151">
    <property type="entry name" value="Proteasome_assmbl_chaperone_2"/>
</dbReference>
<dbReference type="Gene3D" id="3.40.50.10900">
    <property type="entry name" value="PAC-like subunit"/>
    <property type="match status" value="1"/>
</dbReference>
<sequence length="310" mass="34796">MSSDLYDFHKDTYDELRTRTETSAVGPVLVLALRPLVDAGHVTEIIAEHLTAHGNPRPFATFDHDQLIDYHARRPTMVFDVHHWTEYRQPHISLDLLHDAEGTDYLLLHGLEPDRRWDGFTQAVLDLIEDFNVSLVVSAYGLPMGIPHTREHGAILHATRETLLTAQPKWVGKVEVPATVSNRIEFELGLRHRDAVGIAAHVPHYLIQSQYYPSALTAVTRVEDVTGLDLASADIAQAAVEARIEVDRQVAQSPDIHEVVTGLENQYDAFMAAKDRESLLADDPLLPSADELGAEFEAFLQREWRKGQSH</sequence>
<gene>
    <name evidence="1" type="ordered locus">Jden_1060</name>
</gene>
<dbReference type="HOGENOM" id="CLU_055821_0_0_11"/>
<dbReference type="eggNOG" id="COG2047">
    <property type="taxonomic scope" value="Bacteria"/>
</dbReference>
<dbReference type="InterPro" id="IPR038389">
    <property type="entry name" value="PSMG2_sf"/>
</dbReference>
<dbReference type="Proteomes" id="UP000000628">
    <property type="component" value="Chromosome"/>
</dbReference>
<dbReference type="Pfam" id="PF09754">
    <property type="entry name" value="PAC2"/>
    <property type="match status" value="1"/>
</dbReference>
<dbReference type="Gene3D" id="1.10.287.100">
    <property type="match status" value="1"/>
</dbReference>
<dbReference type="STRING" id="471856.Jden_1060"/>
<protein>
    <recommendedName>
        <fullName evidence="3">PAC2 family protein</fullName>
    </recommendedName>
</protein>
<dbReference type="SUPFAM" id="SSF159659">
    <property type="entry name" value="Cgl1923-like"/>
    <property type="match status" value="1"/>
</dbReference>
<proteinExistence type="predicted"/>
<dbReference type="AlphaFoldDB" id="C7R3I0"/>
<dbReference type="EMBL" id="CP001706">
    <property type="protein sequence ID" value="ACV08716.1"/>
    <property type="molecule type" value="Genomic_DNA"/>
</dbReference>
<dbReference type="PIRSF" id="PIRSF028754">
    <property type="entry name" value="UCP028754"/>
    <property type="match status" value="1"/>
</dbReference>
<reference evidence="1 2" key="1">
    <citation type="journal article" date="2009" name="Stand. Genomic Sci.">
        <title>Complete genome sequence of Jonesia denitrificans type strain (Prevot 55134).</title>
        <authorList>
            <person name="Pukall R."/>
            <person name="Gehrich-Schroter G."/>
            <person name="Lapidus A."/>
            <person name="Nolan M."/>
            <person name="Glavina Del Rio T."/>
            <person name="Lucas S."/>
            <person name="Chen F."/>
            <person name="Tice H."/>
            <person name="Pitluck S."/>
            <person name="Cheng J.F."/>
            <person name="Copeland A."/>
            <person name="Saunders E."/>
            <person name="Brettin T."/>
            <person name="Detter J.C."/>
            <person name="Bruce D."/>
            <person name="Goodwin L."/>
            <person name="Pati A."/>
            <person name="Ivanova N."/>
            <person name="Mavromatis K."/>
            <person name="Ovchinnikova G."/>
            <person name="Chen A."/>
            <person name="Palaniappan K."/>
            <person name="Land M."/>
            <person name="Hauser L."/>
            <person name="Chang Y.J."/>
            <person name="Jeffries C.D."/>
            <person name="Chain P."/>
            <person name="Goker M."/>
            <person name="Bristow J."/>
            <person name="Eisen J.A."/>
            <person name="Markowitz V."/>
            <person name="Hugenholtz P."/>
            <person name="Kyrpides N.C."/>
            <person name="Klenk H.P."/>
            <person name="Han C."/>
        </authorList>
    </citation>
    <scope>NUCLEOTIDE SEQUENCE [LARGE SCALE GENOMIC DNA]</scope>
    <source>
        <strain evidence="2">ATCC 14870 / DSM 20603 / BCRC 15368 / CIP 55.134 / JCM 11481 / NBRC 15587 / NCTC 10816 / Prevot 55134</strain>
    </source>
</reference>
<organism evidence="1 2">
    <name type="scientific">Jonesia denitrificans (strain ATCC 14870 / DSM 20603 / BCRC 15368 / CIP 55.134 / JCM 11481 / NBRC 15587 / NCTC 10816 / Prevot 55134)</name>
    <name type="common">Listeria denitrificans</name>
    <dbReference type="NCBI Taxonomy" id="471856"/>
    <lineage>
        <taxon>Bacteria</taxon>
        <taxon>Bacillati</taxon>
        <taxon>Actinomycetota</taxon>
        <taxon>Actinomycetes</taxon>
        <taxon>Micrococcales</taxon>
        <taxon>Jonesiaceae</taxon>
        <taxon>Jonesia</taxon>
    </lineage>
</organism>
<dbReference type="RefSeq" id="WP_015771344.1">
    <property type="nucleotide sequence ID" value="NC_013174.1"/>
</dbReference>
<accession>C7R3I0</accession>
<dbReference type="KEGG" id="jde:Jden_1060"/>
<dbReference type="OrthoDB" id="3733464at2"/>
<name>C7R3I0_JONDD</name>
<evidence type="ECO:0008006" key="3">
    <source>
        <dbReference type="Google" id="ProtNLM"/>
    </source>
</evidence>
<evidence type="ECO:0000313" key="1">
    <source>
        <dbReference type="EMBL" id="ACV08716.1"/>
    </source>
</evidence>
<dbReference type="InterPro" id="IPR008492">
    <property type="entry name" value="Rv2714-like"/>
</dbReference>
<keyword evidence="2" id="KW-1185">Reference proteome</keyword>
<evidence type="ECO:0000313" key="2">
    <source>
        <dbReference type="Proteomes" id="UP000000628"/>
    </source>
</evidence>